<reference evidence="2" key="1">
    <citation type="submission" date="2016-10" db="EMBL/GenBank/DDBJ databases">
        <title>Comparative genomics uncovers the prolific and rare metabolic potential of the cyanobacterial genus Moorea.</title>
        <authorList>
            <person name="Leao T."/>
            <person name="Castelao G."/>
            <person name="Korobeynikov A."/>
            <person name="Monroe E.A."/>
            <person name="Podell S."/>
            <person name="Glukhov E."/>
            <person name="Allen E."/>
            <person name="Gerwick W.H."/>
            <person name="Gerwick L."/>
        </authorList>
    </citation>
    <scope>NUCLEOTIDE SEQUENCE [LARGE SCALE GENOMIC DNA]</scope>
    <source>
        <strain evidence="2">PAL-8-15-08-1</strain>
    </source>
</reference>
<evidence type="ECO:0000313" key="1">
    <source>
        <dbReference type="EMBL" id="AOX03843.1"/>
    </source>
</evidence>
<gene>
    <name evidence="1" type="ORF">BJP34_34365</name>
</gene>
<dbReference type="AlphaFoldDB" id="A0A1D8U1Y7"/>
<sequence>MTLTKSLLKQPLFKNQVCLKFSDTRVEIRYQNQGCSITVEPEKKEETYKLFQLLQFGGMSPEELGQECPGIQEQIPDLLIELDRRGMLIEREESVTSGGVTGHQFYRELYRFLNRLKMRFPESPYTVKMVDGTITREQLIGYSLESYHVTHLCPSLLAPSLANYESPKIRQLLREFFGSELHHDRLMEKSLKSVGISGQQLQRMLPLPMTFAVCSSLAVFAKQHPLSFKAALLMFEEHSEEFHELFKQRCQDLDLPSDFYQPILLHAKINDDGAHEDITEVLLADVAYVSPEDQLVVKKNMTALMESMVLRTHEILDYYGNPQNQIPRCFDSIGG</sequence>
<dbReference type="SUPFAM" id="SSF48613">
    <property type="entry name" value="Heme oxygenase-like"/>
    <property type="match status" value="1"/>
</dbReference>
<proteinExistence type="predicted"/>
<name>A0A1D8U1Y7_9CYAN</name>
<dbReference type="EMBL" id="CP017599">
    <property type="protein sequence ID" value="AOX03843.1"/>
    <property type="molecule type" value="Genomic_DNA"/>
</dbReference>
<dbReference type="Gene3D" id="1.20.910.10">
    <property type="entry name" value="Heme oxygenase-like"/>
    <property type="match status" value="1"/>
</dbReference>
<dbReference type="OrthoDB" id="505884at2"/>
<dbReference type="KEGG" id="mpro:BJP34_34365"/>
<dbReference type="InterPro" id="IPR016084">
    <property type="entry name" value="Haem_Oase-like_multi-hlx"/>
</dbReference>
<dbReference type="RefSeq" id="WP_070396209.1">
    <property type="nucleotide sequence ID" value="NZ_CP017599.1"/>
</dbReference>
<accession>A0A1D8U1Y7</accession>
<protein>
    <submittedName>
        <fullName evidence="1">Pyrroloquinoline quinone biosynthesis protein PqqC</fullName>
    </submittedName>
</protein>
<dbReference type="Proteomes" id="UP000177870">
    <property type="component" value="Chromosome"/>
</dbReference>
<evidence type="ECO:0000313" key="2">
    <source>
        <dbReference type="Proteomes" id="UP000177870"/>
    </source>
</evidence>
<organism evidence="1 2">
    <name type="scientific">Moorena producens PAL-8-15-08-1</name>
    <dbReference type="NCBI Taxonomy" id="1458985"/>
    <lineage>
        <taxon>Bacteria</taxon>
        <taxon>Bacillati</taxon>
        <taxon>Cyanobacteriota</taxon>
        <taxon>Cyanophyceae</taxon>
        <taxon>Coleofasciculales</taxon>
        <taxon>Coleofasciculaceae</taxon>
        <taxon>Moorena</taxon>
    </lineage>
</organism>